<dbReference type="RefSeq" id="WP_113179663.1">
    <property type="nucleotide sequence ID" value="NZ_QDFR01000001.1"/>
</dbReference>
<keyword evidence="3" id="KW-0564">Palmitate</keyword>
<keyword evidence="2 3" id="KW-0961">Cell wall biogenesis/degradation</keyword>
<dbReference type="HAMAP" id="MF_02071">
    <property type="entry name" value="RlpA"/>
    <property type="match status" value="1"/>
</dbReference>
<comment type="caution">
    <text evidence="7">The sequence shown here is derived from an EMBL/GenBank/DDBJ whole genome shotgun (WGS) entry which is preliminary data.</text>
</comment>
<dbReference type="GO" id="GO:0000270">
    <property type="term" value="P:peptidoglycan metabolic process"/>
    <property type="evidence" value="ECO:0007669"/>
    <property type="project" value="UniProtKB-UniRule"/>
</dbReference>
<reference evidence="7 8" key="1">
    <citation type="submission" date="2018-04" db="EMBL/GenBank/DDBJ databases">
        <authorList>
            <person name="Hagen T."/>
        </authorList>
    </citation>
    <scope>NUCLEOTIDE SEQUENCE [LARGE SCALE GENOMIC DNA]</scope>
    <source>
        <strain evidence="7 8">TPD7009</strain>
    </source>
</reference>
<dbReference type="EC" id="4.2.2.-" evidence="3"/>
<proteinExistence type="inferred from homology"/>
<dbReference type="SUPFAM" id="SSF50685">
    <property type="entry name" value="Barwin-like endoglucanases"/>
    <property type="match status" value="1"/>
</dbReference>
<name>A0AA92C627_RHIRH</name>
<dbReference type="InterPro" id="IPR034718">
    <property type="entry name" value="RlpA"/>
</dbReference>
<evidence type="ECO:0000256" key="4">
    <source>
        <dbReference type="RuleBase" id="RU003495"/>
    </source>
</evidence>
<dbReference type="InterPro" id="IPR036908">
    <property type="entry name" value="RlpA-like_sf"/>
</dbReference>
<comment type="subcellular location">
    <subcellularLocation>
        <location evidence="3">Cell membrane</location>
        <topology evidence="3">Lipid-anchor</topology>
    </subcellularLocation>
</comment>
<feature type="chain" id="PRO_5041699911" description="Endolytic peptidoglycan transglycosylase RlpA" evidence="5">
    <location>
        <begin position="26"/>
        <end position="351"/>
    </location>
</feature>
<dbReference type="InterPro" id="IPR009009">
    <property type="entry name" value="RlpA-like_DPBB"/>
</dbReference>
<dbReference type="PANTHER" id="PTHR34183:SF1">
    <property type="entry name" value="ENDOLYTIC PEPTIDOGLYCAN TRANSGLYCOSYLASE RLPA"/>
    <property type="match status" value="1"/>
</dbReference>
<keyword evidence="5" id="KW-0732">Signal</keyword>
<dbReference type="GeneID" id="301043981"/>
<dbReference type="Pfam" id="PF03330">
    <property type="entry name" value="DPBB_1"/>
    <property type="match status" value="1"/>
</dbReference>
<sequence>MKSTVTKLGVSVKWVGIAVLCAATASCSTTSETKTKPKRSKEYFAESEYGVKASPRIAEGANVPKGGGRFLVGNAYTVKGRRYFPKEDPGYDKSGLASWYGSAFHGRMTANGEAYDKEHLSAAHPTFPLPSYARVTNLENGSSVVVRVNDRGPFHEGRLIDVSSKTADLLDMKGTGTAKVRVQYVGRAPLDGHDMPFLMASYIPKGSRSPGVNPEGQIASGVMVASASKSNIPIPSNPAYGGSAQTALVGTKKNNALQAMPLVEGAAPASFGGQGNVQFIALPEIGPFINERPEGNFLRVPGPSPRYASAYSEAAPASKAAHVFDAVLVERGELTEQSILNYVKNKQNKAR</sequence>
<evidence type="ECO:0000256" key="5">
    <source>
        <dbReference type="SAM" id="SignalP"/>
    </source>
</evidence>
<keyword evidence="3" id="KW-0449">Lipoprotein</keyword>
<evidence type="ECO:0000256" key="1">
    <source>
        <dbReference type="ARBA" id="ARBA00023239"/>
    </source>
</evidence>
<accession>A0AA92C627</accession>
<dbReference type="GO" id="GO:0009279">
    <property type="term" value="C:cell outer membrane"/>
    <property type="evidence" value="ECO:0007669"/>
    <property type="project" value="TreeGrafter"/>
</dbReference>
<dbReference type="Gene3D" id="2.40.40.10">
    <property type="entry name" value="RlpA-like domain"/>
    <property type="match status" value="1"/>
</dbReference>
<evidence type="ECO:0000313" key="8">
    <source>
        <dbReference type="Proteomes" id="UP000244335"/>
    </source>
</evidence>
<evidence type="ECO:0000259" key="6">
    <source>
        <dbReference type="Pfam" id="PF03330"/>
    </source>
</evidence>
<dbReference type="GO" id="GO:0071555">
    <property type="term" value="P:cell wall organization"/>
    <property type="evidence" value="ECO:0007669"/>
    <property type="project" value="UniProtKB-KW"/>
</dbReference>
<dbReference type="EMBL" id="QDFR01000001">
    <property type="protein sequence ID" value="PVE56425.1"/>
    <property type="molecule type" value="Genomic_DNA"/>
</dbReference>
<protein>
    <recommendedName>
        <fullName evidence="3">Endolytic peptidoglycan transglycosylase RlpA</fullName>
        <ecNumber evidence="3">4.2.2.-</ecNumber>
    </recommendedName>
</protein>
<organism evidence="7 8">
    <name type="scientific">Rhizobium rhizogenes</name>
    <name type="common">Agrobacterium rhizogenes</name>
    <dbReference type="NCBI Taxonomy" id="359"/>
    <lineage>
        <taxon>Bacteria</taxon>
        <taxon>Pseudomonadati</taxon>
        <taxon>Pseudomonadota</taxon>
        <taxon>Alphaproteobacteria</taxon>
        <taxon>Hyphomicrobiales</taxon>
        <taxon>Rhizobiaceae</taxon>
        <taxon>Rhizobium/Agrobacterium group</taxon>
        <taxon>Rhizobium</taxon>
    </lineage>
</organism>
<gene>
    <name evidence="3" type="primary">rlpA</name>
    <name evidence="7" type="ORF">DC430_01120</name>
</gene>
<dbReference type="NCBIfam" id="TIGR00413">
    <property type="entry name" value="rlpA"/>
    <property type="match status" value="1"/>
</dbReference>
<dbReference type="GO" id="GO:0005886">
    <property type="term" value="C:plasma membrane"/>
    <property type="evidence" value="ECO:0007669"/>
    <property type="project" value="UniProtKB-SubCell"/>
</dbReference>
<keyword evidence="3" id="KW-1003">Cell membrane</keyword>
<evidence type="ECO:0000256" key="3">
    <source>
        <dbReference type="HAMAP-Rule" id="MF_02071"/>
    </source>
</evidence>
<keyword evidence="1 3" id="KW-0456">Lyase</keyword>
<comment type="function">
    <text evidence="3">Lytic transglycosylase with a strong preference for naked glycan strands that lack stem peptides.</text>
</comment>
<dbReference type="PANTHER" id="PTHR34183">
    <property type="entry name" value="ENDOLYTIC PEPTIDOGLYCAN TRANSGLYCOSYLASE RLPA"/>
    <property type="match status" value="1"/>
</dbReference>
<dbReference type="PROSITE" id="PS51257">
    <property type="entry name" value="PROKAR_LIPOPROTEIN"/>
    <property type="match status" value="1"/>
</dbReference>
<feature type="signal peptide" evidence="5">
    <location>
        <begin position="1"/>
        <end position="25"/>
    </location>
</feature>
<comment type="similarity">
    <text evidence="3 4">Belongs to the RlpA family.</text>
</comment>
<dbReference type="InterPro" id="IPR012997">
    <property type="entry name" value="RplA"/>
</dbReference>
<evidence type="ECO:0000256" key="2">
    <source>
        <dbReference type="ARBA" id="ARBA00023316"/>
    </source>
</evidence>
<dbReference type="CDD" id="cd22268">
    <property type="entry name" value="DPBB_RlpA-like"/>
    <property type="match status" value="1"/>
</dbReference>
<keyword evidence="3" id="KW-0472">Membrane</keyword>
<dbReference type="AlphaFoldDB" id="A0AA92C627"/>
<evidence type="ECO:0000313" key="7">
    <source>
        <dbReference type="EMBL" id="PVE56425.1"/>
    </source>
</evidence>
<feature type="domain" description="RlpA-like protein double-psi beta-barrel" evidence="6">
    <location>
        <begin position="94"/>
        <end position="182"/>
    </location>
</feature>
<dbReference type="GO" id="GO:0008932">
    <property type="term" value="F:lytic endotransglycosylase activity"/>
    <property type="evidence" value="ECO:0007669"/>
    <property type="project" value="UniProtKB-UniRule"/>
</dbReference>
<dbReference type="Proteomes" id="UP000244335">
    <property type="component" value="Unassembled WGS sequence"/>
</dbReference>